<evidence type="ECO:0000313" key="1">
    <source>
        <dbReference type="EMBL" id="QPM91519.1"/>
    </source>
</evidence>
<gene>
    <name evidence="1" type="ORF">PSAL_027720</name>
</gene>
<evidence type="ECO:0000313" key="2">
    <source>
        <dbReference type="Proteomes" id="UP000283786"/>
    </source>
</evidence>
<keyword evidence="2" id="KW-1185">Reference proteome</keyword>
<name>A0A418SFQ1_9RHOB</name>
<dbReference type="Proteomes" id="UP000283786">
    <property type="component" value="Chromosome"/>
</dbReference>
<proteinExistence type="predicted"/>
<dbReference type="RefSeq" id="WP_119839514.1">
    <property type="nucleotide sequence ID" value="NZ_CP060436.1"/>
</dbReference>
<organism evidence="1 2">
    <name type="scientific">Pseudooceanicola algae</name>
    <dbReference type="NCBI Taxonomy" id="1537215"/>
    <lineage>
        <taxon>Bacteria</taxon>
        <taxon>Pseudomonadati</taxon>
        <taxon>Pseudomonadota</taxon>
        <taxon>Alphaproteobacteria</taxon>
        <taxon>Rhodobacterales</taxon>
        <taxon>Paracoccaceae</taxon>
        <taxon>Pseudooceanicola</taxon>
    </lineage>
</organism>
<dbReference type="EMBL" id="CP060436">
    <property type="protein sequence ID" value="QPM91519.1"/>
    <property type="molecule type" value="Genomic_DNA"/>
</dbReference>
<sequence length="108" mass="11603">MTRPILALPVILAVLAAGPAVQAEGIVGLDDPTGQLQIQNQLRQGADAQKRLKLGNQASQQYVQDLDTGTPPSQAAQEYRQRLKQINGNTLGGQPLFYENQIPGSILD</sequence>
<accession>A0A418SFQ1</accession>
<dbReference type="AlphaFoldDB" id="A0A418SFQ1"/>
<reference evidence="1 2" key="1">
    <citation type="submission" date="2020-08" db="EMBL/GenBank/DDBJ databases">
        <title>Genome sequence of Rhodobacteraceae bacterium Lw-13e.</title>
        <authorList>
            <person name="Poehlein A."/>
            <person name="Wolter L."/>
            <person name="Daniel R."/>
            <person name="Brinkhoff T."/>
        </authorList>
    </citation>
    <scope>NUCLEOTIDE SEQUENCE [LARGE SCALE GENOMIC DNA]</scope>
    <source>
        <strain evidence="1 2">Lw-13e</strain>
    </source>
</reference>
<protein>
    <submittedName>
        <fullName evidence="1">Uncharacterized protein</fullName>
    </submittedName>
</protein>
<dbReference type="KEGG" id="palw:PSAL_027720"/>